<dbReference type="AlphaFoldDB" id="A0A0S7BLE5"/>
<proteinExistence type="predicted"/>
<dbReference type="Proteomes" id="UP000055060">
    <property type="component" value="Unassembled WGS sequence"/>
</dbReference>
<accession>A0A0S7BLE5</accession>
<dbReference type="RefSeq" id="WP_075073987.1">
    <property type="nucleotide sequence ID" value="NZ_DF967972.1"/>
</dbReference>
<dbReference type="EMBL" id="DF967972">
    <property type="protein sequence ID" value="GAP14753.1"/>
    <property type="molecule type" value="Genomic_DNA"/>
</dbReference>
<gene>
    <name evidence="1" type="ORF">LARV_02528</name>
</gene>
<sequence length="456" mass="50598">MESRESSSPIVTRSVAAALNGEFAGGYDFKGYECLGLRLLGVLPSPVAAWAVPRTQRGSGLDPRVVAGLRANDLVRNRLMDYQKVKGPLPGVVVGVAQGGATAHLARLLDAAFLPQAFVLTLQGGSPHGEAQPYFRLSSDLARQVTDQNPEFISIQHFDPVHDGWLTKRVNHLRLKLIQLPEAYREFIRARVVSGGEVVYLDGGASWLRQKTGARNYYQAGGWGAIPAEEFYFGSDRLQAYADRENLTDSSWRLPDFEIERGPESEWGCEAGLRESLQEFCAREGYHFVPIRFDDPNQFSLLAFKAYRQFLEDQGISPAGAVVEMFSQFDASIVHQANLLPIWLIFNTGDSLAFLKKMLARVPDDLSIYFSALSTFSMTPDLVGWDEWMAALAGRRWINAGARGSHYPADTAALLDWKKPLLRLCGQTTIHSKGRLSGDQLAGLAQEIWESFDRVL</sequence>
<keyword evidence="2" id="KW-1185">Reference proteome</keyword>
<dbReference type="STRING" id="360412.LARV_02528"/>
<organism evidence="1">
    <name type="scientific">Longilinea arvoryzae</name>
    <dbReference type="NCBI Taxonomy" id="360412"/>
    <lineage>
        <taxon>Bacteria</taxon>
        <taxon>Bacillati</taxon>
        <taxon>Chloroflexota</taxon>
        <taxon>Anaerolineae</taxon>
        <taxon>Anaerolineales</taxon>
        <taxon>Anaerolineaceae</taxon>
        <taxon>Longilinea</taxon>
    </lineage>
</organism>
<protein>
    <submittedName>
        <fullName evidence="1">Uncharacterized protein</fullName>
    </submittedName>
</protein>
<evidence type="ECO:0000313" key="2">
    <source>
        <dbReference type="Proteomes" id="UP000055060"/>
    </source>
</evidence>
<dbReference type="OrthoDB" id="501208at2"/>
<name>A0A0S7BLE5_9CHLR</name>
<reference evidence="1" key="1">
    <citation type="submission" date="2015-07" db="EMBL/GenBank/DDBJ databases">
        <title>Draft Genome Sequences of Anaerolinea thermolimosa IMO-1, Bellilinea caldifistulae GOMI-1, Leptolinea tardivitalis YMTK-2, Levilinea saccharolytica KIBI-1,Longilinea arvoryzae KOME-1, Previously Described as Members of the Anaerolineaceae (Chloroflexi).</title>
        <authorList>
            <person name="Sekiguchi Y."/>
            <person name="Ohashi A."/>
            <person name="Matsuura N."/>
            <person name="Tourlousse M.D."/>
        </authorList>
    </citation>
    <scope>NUCLEOTIDE SEQUENCE [LARGE SCALE GENOMIC DNA]</scope>
    <source>
        <strain evidence="1">KOME-1</strain>
    </source>
</reference>
<evidence type="ECO:0000313" key="1">
    <source>
        <dbReference type="EMBL" id="GAP14753.1"/>
    </source>
</evidence>